<dbReference type="InParanoid" id="A0A316VXX5"/>
<evidence type="ECO:0000256" key="1">
    <source>
        <dbReference type="SAM" id="MobiDB-lite"/>
    </source>
</evidence>
<feature type="region of interest" description="Disordered" evidence="1">
    <location>
        <begin position="57"/>
        <end position="79"/>
    </location>
</feature>
<name>A0A316VXX5_9BASI</name>
<evidence type="ECO:0000313" key="2">
    <source>
        <dbReference type="EMBL" id="PWN42507.1"/>
    </source>
</evidence>
<accession>A0A316VXX5</accession>
<evidence type="ECO:0000313" key="3">
    <source>
        <dbReference type="Proteomes" id="UP000245783"/>
    </source>
</evidence>
<dbReference type="AlphaFoldDB" id="A0A316VXX5"/>
<protein>
    <submittedName>
        <fullName evidence="2">Uncharacterized protein</fullName>
    </submittedName>
</protein>
<keyword evidence="3" id="KW-1185">Reference proteome</keyword>
<reference evidence="2 3" key="1">
    <citation type="journal article" date="2018" name="Mol. Biol. Evol.">
        <title>Broad Genomic Sampling Reveals a Smut Pathogenic Ancestry of the Fungal Clade Ustilaginomycotina.</title>
        <authorList>
            <person name="Kijpornyongpan T."/>
            <person name="Mondo S.J."/>
            <person name="Barry K."/>
            <person name="Sandor L."/>
            <person name="Lee J."/>
            <person name="Lipzen A."/>
            <person name="Pangilinan J."/>
            <person name="LaButti K."/>
            <person name="Hainaut M."/>
            <person name="Henrissat B."/>
            <person name="Grigoriev I.V."/>
            <person name="Spatafora J.W."/>
            <person name="Aime M.C."/>
        </authorList>
    </citation>
    <scope>NUCLEOTIDE SEQUENCE [LARGE SCALE GENOMIC DNA]</scope>
    <source>
        <strain evidence="2 3">MCA 4658</strain>
    </source>
</reference>
<dbReference type="Proteomes" id="UP000245783">
    <property type="component" value="Unassembled WGS sequence"/>
</dbReference>
<dbReference type="RefSeq" id="XP_025369667.1">
    <property type="nucleotide sequence ID" value="XM_025510217.1"/>
</dbReference>
<dbReference type="GeneID" id="37032087"/>
<gene>
    <name evidence="2" type="ORF">IE81DRAFT_125349</name>
</gene>
<dbReference type="EMBL" id="KZ819379">
    <property type="protein sequence ID" value="PWN42507.1"/>
    <property type="molecule type" value="Genomic_DNA"/>
</dbReference>
<sequence length="158" mass="17581">MEAHAPEHEWRIHTHTQSKGGAATVACIWIQVSAEGYRHSRFPTVSGAEVGRDMQRRPSEPIANGRSPFETSNERVTRRETHGVYSGRRGAHSMVRSKTTLRHFIVILSRSTATPKACLVHSDQCHSNCRSKIYVYDSGCHGCVGRGDVRGKVDLSKL</sequence>
<proteinExistence type="predicted"/>
<organism evidence="2 3">
    <name type="scientific">Ceraceosorus guamensis</name>
    <dbReference type="NCBI Taxonomy" id="1522189"/>
    <lineage>
        <taxon>Eukaryota</taxon>
        <taxon>Fungi</taxon>
        <taxon>Dikarya</taxon>
        <taxon>Basidiomycota</taxon>
        <taxon>Ustilaginomycotina</taxon>
        <taxon>Exobasidiomycetes</taxon>
        <taxon>Ceraceosorales</taxon>
        <taxon>Ceraceosoraceae</taxon>
        <taxon>Ceraceosorus</taxon>
    </lineage>
</organism>